<feature type="chain" id="PRO_5004277641" evidence="1">
    <location>
        <begin position="23"/>
        <end position="477"/>
    </location>
</feature>
<evidence type="ECO:0000256" key="1">
    <source>
        <dbReference type="SAM" id="SignalP"/>
    </source>
</evidence>
<gene>
    <name evidence="2" type="ordered locus">Bd2415</name>
</gene>
<keyword evidence="1" id="KW-0732">Signal</keyword>
<dbReference type="RefSeq" id="WP_011164834.1">
    <property type="nucleotide sequence ID" value="NC_005363.1"/>
</dbReference>
<dbReference type="eggNOG" id="ENOG502ZPK7">
    <property type="taxonomic scope" value="Bacteria"/>
</dbReference>
<accession>Q6MKH6</accession>
<name>Q6MKH6_BDEBA</name>
<dbReference type="HOGENOM" id="CLU_582235_0_0_7"/>
<organism evidence="2 3">
    <name type="scientific">Bdellovibrio bacteriovorus (strain ATCC 15356 / DSM 50701 / NCIMB 9529 / HD100)</name>
    <dbReference type="NCBI Taxonomy" id="264462"/>
    <lineage>
        <taxon>Bacteria</taxon>
        <taxon>Pseudomonadati</taxon>
        <taxon>Bdellovibrionota</taxon>
        <taxon>Bdellovibrionia</taxon>
        <taxon>Bdellovibrionales</taxon>
        <taxon>Pseudobdellovibrionaceae</taxon>
        <taxon>Bdellovibrio</taxon>
    </lineage>
</organism>
<evidence type="ECO:0000313" key="2">
    <source>
        <dbReference type="EMBL" id="CAE80231.1"/>
    </source>
</evidence>
<protein>
    <submittedName>
        <fullName evidence="2">Putative transposase</fullName>
    </submittedName>
</protein>
<dbReference type="STRING" id="264462.Bd2415"/>
<feature type="signal peptide" evidence="1">
    <location>
        <begin position="1"/>
        <end position="22"/>
    </location>
</feature>
<sequence>MSSRTYLAAMLLSVVVVSKSKAQSTSLKIPQAEGVSSIQQPQVSSKPATVYGQIRMEGMQYMTPIPESPNLTYSQLLSARLSGLKETSWIDFAADVSGGTFFTRGQSHFVVSEAYVASKKAPFRAFAGRKKQDWSELDRRWQLGLWQPKFAIDTLRPEEQGLTGLFLDYNTSGWEIVGFATPLFIPSMGPDIREEGGGLVSDSRWYRAPSRNYDFNNNINTIQYQLDIPDTAKLTANGGAALMGRLGNKERGPWVVVSGGYLPVNELILKRKNFKDISEEKVDVTVSPDVTHHIVKSIDVGYTVGRMKASVSYLEDDPMEKRPDPEWSIQKLEPIRAYAAAFDFSLADIFTKTLAFQVEYLKVEGGGITDILADGQPDDFTMFDERLKFTNALSFRVEGQLASFFSRPFVTRFKYLYDYDQRGSLLNTEFLYYPSQKWAVVVGGDVLGVQDEKHDPSGFLNQYRANDRFYGGMTYVF</sequence>
<dbReference type="Proteomes" id="UP000008080">
    <property type="component" value="Chromosome"/>
</dbReference>
<dbReference type="GeneID" id="93013335"/>
<evidence type="ECO:0000313" key="3">
    <source>
        <dbReference type="Proteomes" id="UP000008080"/>
    </source>
</evidence>
<reference evidence="2 3" key="1">
    <citation type="journal article" date="2004" name="Science">
        <title>A predator unmasked: life cycle of Bdellovibrio bacteriovorus from a genomic perspective.</title>
        <authorList>
            <person name="Rendulic S."/>
            <person name="Jagtap P."/>
            <person name="Rosinus A."/>
            <person name="Eppinger M."/>
            <person name="Baar C."/>
            <person name="Lanz C."/>
            <person name="Keller H."/>
            <person name="Lambert C."/>
            <person name="Evans K.J."/>
            <person name="Goesmann A."/>
            <person name="Meyer F."/>
            <person name="Sockett R.E."/>
            <person name="Schuster S.C."/>
        </authorList>
    </citation>
    <scope>NUCLEOTIDE SEQUENCE [LARGE SCALE GENOMIC DNA]</scope>
    <source>
        <strain evidence="3">ATCC 15356 / DSM 50701 / NCIMB 9529 / HD100</strain>
    </source>
</reference>
<dbReference type="KEGG" id="bba:Bd2415"/>
<keyword evidence="3" id="KW-1185">Reference proteome</keyword>
<dbReference type="AlphaFoldDB" id="Q6MKH6"/>
<dbReference type="EMBL" id="BX842652">
    <property type="protein sequence ID" value="CAE80231.1"/>
    <property type="molecule type" value="Genomic_DNA"/>
</dbReference>
<proteinExistence type="predicted"/>